<evidence type="ECO:0000256" key="9">
    <source>
        <dbReference type="ARBA" id="ARBA00049535"/>
    </source>
</evidence>
<keyword evidence="2" id="KW-0808">Transferase</keyword>
<evidence type="ECO:0000256" key="4">
    <source>
        <dbReference type="ARBA" id="ARBA00022727"/>
    </source>
</evidence>
<dbReference type="InterPro" id="IPR029057">
    <property type="entry name" value="PRTase-like"/>
</dbReference>
<comment type="catalytic activity">
    <reaction evidence="9">
        <text>D-ribose 5-phosphate + ATP = 5-phospho-alpha-D-ribose 1-diphosphate + AMP + H(+)</text>
        <dbReference type="Rhea" id="RHEA:15609"/>
        <dbReference type="ChEBI" id="CHEBI:15378"/>
        <dbReference type="ChEBI" id="CHEBI:30616"/>
        <dbReference type="ChEBI" id="CHEBI:58017"/>
        <dbReference type="ChEBI" id="CHEBI:78346"/>
        <dbReference type="ChEBI" id="CHEBI:456215"/>
        <dbReference type="EC" id="2.7.6.1"/>
    </reaction>
</comment>
<reference evidence="11" key="1">
    <citation type="submission" date="2018-05" db="EMBL/GenBank/DDBJ databases">
        <authorList>
            <person name="Lanie J.A."/>
            <person name="Ng W.-L."/>
            <person name="Kazmierczak K.M."/>
            <person name="Andrzejewski T.M."/>
            <person name="Davidsen T.M."/>
            <person name="Wayne K.J."/>
            <person name="Tettelin H."/>
            <person name="Glass J.I."/>
            <person name="Rusch D."/>
            <person name="Podicherti R."/>
            <person name="Tsui H.-C.T."/>
            <person name="Winkler M.E."/>
        </authorList>
    </citation>
    <scope>NUCLEOTIDE SEQUENCE</scope>
</reference>
<dbReference type="InterPro" id="IPR000836">
    <property type="entry name" value="PRTase_dom"/>
</dbReference>
<dbReference type="GO" id="GO:0004749">
    <property type="term" value="F:ribose phosphate diphosphokinase activity"/>
    <property type="evidence" value="ECO:0007669"/>
    <property type="project" value="UniProtKB-EC"/>
</dbReference>
<keyword evidence="5" id="KW-0547">Nucleotide-binding</keyword>
<evidence type="ECO:0000259" key="10">
    <source>
        <dbReference type="Pfam" id="PF13793"/>
    </source>
</evidence>
<feature type="domain" description="Ribose-phosphate pyrophosphokinase N-terminal" evidence="10">
    <location>
        <begin position="3"/>
        <end position="119"/>
    </location>
</feature>
<evidence type="ECO:0000256" key="2">
    <source>
        <dbReference type="ARBA" id="ARBA00022679"/>
    </source>
</evidence>
<dbReference type="GO" id="GO:0000287">
    <property type="term" value="F:magnesium ion binding"/>
    <property type="evidence" value="ECO:0007669"/>
    <property type="project" value="InterPro"/>
</dbReference>
<dbReference type="CDD" id="cd06223">
    <property type="entry name" value="PRTases_typeI"/>
    <property type="match status" value="1"/>
</dbReference>
<dbReference type="GO" id="GO:0016301">
    <property type="term" value="F:kinase activity"/>
    <property type="evidence" value="ECO:0007669"/>
    <property type="project" value="UniProtKB-KW"/>
</dbReference>
<keyword evidence="6" id="KW-0418">Kinase</keyword>
<organism evidence="11">
    <name type="scientific">marine metagenome</name>
    <dbReference type="NCBI Taxonomy" id="408172"/>
    <lineage>
        <taxon>unclassified sequences</taxon>
        <taxon>metagenomes</taxon>
        <taxon>ecological metagenomes</taxon>
    </lineage>
</organism>
<protein>
    <recommendedName>
        <fullName evidence="1">ribose-phosphate diphosphokinase</fullName>
        <ecNumber evidence="1">2.7.6.1</ecNumber>
    </recommendedName>
</protein>
<evidence type="ECO:0000256" key="3">
    <source>
        <dbReference type="ARBA" id="ARBA00022723"/>
    </source>
</evidence>
<evidence type="ECO:0000256" key="8">
    <source>
        <dbReference type="ARBA" id="ARBA00022842"/>
    </source>
</evidence>
<dbReference type="NCBIfam" id="TIGR01251">
    <property type="entry name" value="ribP_PPkin"/>
    <property type="match status" value="1"/>
</dbReference>
<keyword evidence="7" id="KW-0067">ATP-binding</keyword>
<dbReference type="GO" id="GO:0006015">
    <property type="term" value="P:5-phosphoribose 1-diphosphate biosynthetic process"/>
    <property type="evidence" value="ECO:0007669"/>
    <property type="project" value="TreeGrafter"/>
</dbReference>
<sequence length="309" mass="32980">MNLKVFTGNSNRPLAQGICEVLGIEPGAMEFVQFSNENIKVKIEENVRGCDVFYIQTSCPPVNDHLMELLIALDALKYASAGRITAVLPYYPYGLADSKDEPRISVAGRLMADLVTEAGADRILTMTLHSPQIMGFCRIPADQLSGVPTICDHFAAQLDLSNAVAAAPDISHAKVTEVYAKRLGLPLVVIDNRESSEGEMGVHGVIGEVEGKDAIIFDDEIITGARALTGTDALLKNGARSVHMGCVHGTLADDARQSIASSPMASLAVTNTVPQPPDAEKVTVCSVAEHFAHAIQAIHQETSISTLFT</sequence>
<dbReference type="GO" id="GO:0002189">
    <property type="term" value="C:ribose phosphate diphosphokinase complex"/>
    <property type="evidence" value="ECO:0007669"/>
    <property type="project" value="TreeGrafter"/>
</dbReference>
<dbReference type="InterPro" id="IPR029099">
    <property type="entry name" value="Pribosyltran_N"/>
</dbReference>
<dbReference type="Gene3D" id="3.40.50.2020">
    <property type="match status" value="2"/>
</dbReference>
<dbReference type="EC" id="2.7.6.1" evidence="1"/>
<evidence type="ECO:0000256" key="6">
    <source>
        <dbReference type="ARBA" id="ARBA00022777"/>
    </source>
</evidence>
<dbReference type="FunFam" id="3.40.50.2020:FF:000007">
    <property type="entry name" value="Ribose-phosphate pyrophosphokinase"/>
    <property type="match status" value="1"/>
</dbReference>
<dbReference type="Pfam" id="PF13793">
    <property type="entry name" value="Pribosyltran_N"/>
    <property type="match status" value="1"/>
</dbReference>
<evidence type="ECO:0000256" key="1">
    <source>
        <dbReference type="ARBA" id="ARBA00013247"/>
    </source>
</evidence>
<dbReference type="GO" id="GO:0005524">
    <property type="term" value="F:ATP binding"/>
    <property type="evidence" value="ECO:0007669"/>
    <property type="project" value="UniProtKB-KW"/>
</dbReference>
<keyword evidence="3" id="KW-0479">Metal-binding</keyword>
<dbReference type="NCBIfam" id="NF002320">
    <property type="entry name" value="PRK01259.1"/>
    <property type="match status" value="1"/>
</dbReference>
<evidence type="ECO:0000313" key="11">
    <source>
        <dbReference type="EMBL" id="SVB16366.1"/>
    </source>
</evidence>
<gene>
    <name evidence="11" type="ORF">METZ01_LOCUS169220</name>
</gene>
<keyword evidence="8" id="KW-0460">Magnesium</keyword>
<dbReference type="Pfam" id="PF14572">
    <property type="entry name" value="Pribosyl_synth"/>
    <property type="match status" value="1"/>
</dbReference>
<dbReference type="SUPFAM" id="SSF53271">
    <property type="entry name" value="PRTase-like"/>
    <property type="match status" value="2"/>
</dbReference>
<dbReference type="PANTHER" id="PTHR10210:SF32">
    <property type="entry name" value="RIBOSE-PHOSPHATE PYROPHOSPHOKINASE 2"/>
    <property type="match status" value="1"/>
</dbReference>
<accession>A0A382BRC2</accession>
<keyword evidence="4" id="KW-0545">Nucleotide biosynthesis</keyword>
<evidence type="ECO:0000256" key="7">
    <source>
        <dbReference type="ARBA" id="ARBA00022840"/>
    </source>
</evidence>
<dbReference type="InterPro" id="IPR005946">
    <property type="entry name" value="Rib-P_diPkinase"/>
</dbReference>
<dbReference type="EMBL" id="UINC01031013">
    <property type="protein sequence ID" value="SVB16366.1"/>
    <property type="molecule type" value="Genomic_DNA"/>
</dbReference>
<dbReference type="GO" id="GO:0006164">
    <property type="term" value="P:purine nucleotide biosynthetic process"/>
    <property type="evidence" value="ECO:0007669"/>
    <property type="project" value="TreeGrafter"/>
</dbReference>
<proteinExistence type="predicted"/>
<dbReference type="GO" id="GO:0005737">
    <property type="term" value="C:cytoplasm"/>
    <property type="evidence" value="ECO:0007669"/>
    <property type="project" value="TreeGrafter"/>
</dbReference>
<dbReference type="AlphaFoldDB" id="A0A382BRC2"/>
<dbReference type="PANTHER" id="PTHR10210">
    <property type="entry name" value="RIBOSE-PHOSPHATE DIPHOSPHOKINASE FAMILY MEMBER"/>
    <property type="match status" value="1"/>
</dbReference>
<evidence type="ECO:0000256" key="5">
    <source>
        <dbReference type="ARBA" id="ARBA00022741"/>
    </source>
</evidence>
<dbReference type="SMART" id="SM01400">
    <property type="entry name" value="Pribosyltran_N"/>
    <property type="match status" value="1"/>
</dbReference>
<name>A0A382BRC2_9ZZZZ</name>